<sequence length="647" mass="73626">MSRKFEASQREGTIGAIWRWWTTKLIRYLPSLNPSAALMDQVWPPDLKPFERAKFATSARLLSCLVTESIVRAFYQSLDAPGLSGFATIFRGDIRNDSAFSAEDVLAIVPLRYPPVFKYDGVAVLGQEIGLLDPLDMVPVVFETVLEPSTDVDTIVEHDRLVGFILSALRLGGRLKLARKQIYNSTDPISLWTKFATCYKLDEEIQQDIAEEFSSSVKWQAYSYANPPKAPLFEDSSIIWEQSIVEGHPTHPVNGPAYHLSSHLIFRSVDLLHPRLRFISIPKENAKITYDFERLTKPLLEAAYTEVGKPLEIQEGHVVVPVHELQVFHIKDKFPEASIYPEEFNLPLLAQQSIRSVVLTSAVRTISPESAYLGPRFSTQVVPVLFMDRNLVTVAKELASIVHQNTDSQVAKHCAAIVRECHEDGSEERGERLIVCTSLVEKGHAGLNGHLPAVIRVFELDTQEKRLRWLEKFISVFLKAFLPPMLHNGVAFECHPQNCVARFDLKTKELKGFIIRDFGGLRIHPETLKATTNIDLDFLAGHSIIAETLDDVYTRMYHTIIHNHFQQLIRVLGLHHNGLGWEVVRQQLRQNIPKDHTLTDAWLSPDKKTFPGKCFLRMRMASMYRFHLHGPFPNLIHYKGCEQEDRM</sequence>
<accession>A0A9W8MTG9</accession>
<dbReference type="PANTHER" id="PTHR34384">
    <property type="entry name" value="L-2,3-DIAMINOPROPANOATE--CITRATE LIGASE"/>
    <property type="match status" value="1"/>
</dbReference>
<evidence type="ECO:0000313" key="3">
    <source>
        <dbReference type="EMBL" id="KAJ3504978.1"/>
    </source>
</evidence>
<keyword evidence="4" id="KW-1185">Reference proteome</keyword>
<dbReference type="PANTHER" id="PTHR34384:SF5">
    <property type="entry name" value="L-2,3-DIAMINOPROPANOATE--CITRATE LIGASE"/>
    <property type="match status" value="1"/>
</dbReference>
<dbReference type="InterPro" id="IPR037455">
    <property type="entry name" value="LucA/IucC-like"/>
</dbReference>
<dbReference type="EMBL" id="JANKHO010000938">
    <property type="protein sequence ID" value="KAJ3504978.1"/>
    <property type="molecule type" value="Genomic_DNA"/>
</dbReference>
<evidence type="ECO:0000259" key="2">
    <source>
        <dbReference type="Pfam" id="PF06276"/>
    </source>
</evidence>
<proteinExistence type="predicted"/>
<dbReference type="Pfam" id="PF06276">
    <property type="entry name" value="FhuF"/>
    <property type="match status" value="1"/>
</dbReference>
<evidence type="ECO:0000313" key="4">
    <source>
        <dbReference type="Proteomes" id="UP001148786"/>
    </source>
</evidence>
<dbReference type="Gene3D" id="1.10.510.40">
    <property type="match status" value="1"/>
</dbReference>
<feature type="domain" description="Aerobactin siderophore biosynthesis IucA/IucC-like C-terminal" evidence="2">
    <location>
        <begin position="468"/>
        <end position="622"/>
    </location>
</feature>
<feature type="domain" description="Aerobactin siderophore biosynthesis IucA/IucC N-terminal" evidence="1">
    <location>
        <begin position="238"/>
        <end position="440"/>
    </location>
</feature>
<dbReference type="OrthoDB" id="2117718at2759"/>
<dbReference type="GO" id="GO:0019290">
    <property type="term" value="P:siderophore biosynthetic process"/>
    <property type="evidence" value="ECO:0007669"/>
    <property type="project" value="InterPro"/>
</dbReference>
<dbReference type="InterPro" id="IPR007310">
    <property type="entry name" value="Aerobactin_biosyn_IucA/IucC_N"/>
</dbReference>
<dbReference type="Proteomes" id="UP001148786">
    <property type="component" value="Unassembled WGS sequence"/>
</dbReference>
<dbReference type="GO" id="GO:0016881">
    <property type="term" value="F:acid-amino acid ligase activity"/>
    <property type="evidence" value="ECO:0007669"/>
    <property type="project" value="UniProtKB-ARBA"/>
</dbReference>
<name>A0A9W8MTG9_9AGAR</name>
<organism evidence="3 4">
    <name type="scientific">Agrocybe chaxingu</name>
    <dbReference type="NCBI Taxonomy" id="84603"/>
    <lineage>
        <taxon>Eukaryota</taxon>
        <taxon>Fungi</taxon>
        <taxon>Dikarya</taxon>
        <taxon>Basidiomycota</taxon>
        <taxon>Agaricomycotina</taxon>
        <taxon>Agaricomycetes</taxon>
        <taxon>Agaricomycetidae</taxon>
        <taxon>Agaricales</taxon>
        <taxon>Agaricineae</taxon>
        <taxon>Strophariaceae</taxon>
        <taxon>Agrocybe</taxon>
    </lineage>
</organism>
<dbReference type="AlphaFoldDB" id="A0A9W8MTG9"/>
<dbReference type="InterPro" id="IPR022770">
    <property type="entry name" value="IucA/IucC-like_C"/>
</dbReference>
<comment type="caution">
    <text evidence="3">The sequence shown here is derived from an EMBL/GenBank/DDBJ whole genome shotgun (WGS) entry which is preliminary data.</text>
</comment>
<evidence type="ECO:0000259" key="1">
    <source>
        <dbReference type="Pfam" id="PF04183"/>
    </source>
</evidence>
<dbReference type="Pfam" id="PF04183">
    <property type="entry name" value="IucA_IucC"/>
    <property type="match status" value="1"/>
</dbReference>
<reference evidence="3" key="1">
    <citation type="submission" date="2022-07" db="EMBL/GenBank/DDBJ databases">
        <title>Genome Sequence of Agrocybe chaxingu.</title>
        <authorList>
            <person name="Buettner E."/>
        </authorList>
    </citation>
    <scope>NUCLEOTIDE SEQUENCE</scope>
    <source>
        <strain evidence="3">MP-N11</strain>
    </source>
</reference>
<protein>
    <submittedName>
        <fullName evidence="3">Uncharacterized protein</fullName>
    </submittedName>
</protein>
<gene>
    <name evidence="3" type="ORF">NLJ89_g7657</name>
</gene>